<protein>
    <submittedName>
        <fullName evidence="4">Uncharacterized protein</fullName>
    </submittedName>
</protein>
<feature type="domain" description="Gp5/Type VI secretion system Vgr C-terminal trimerisation" evidence="3">
    <location>
        <begin position="472"/>
        <end position="578"/>
    </location>
</feature>
<dbReference type="NCBIfam" id="TIGR03361">
    <property type="entry name" value="VI_Rhs_Vgr"/>
    <property type="match status" value="1"/>
</dbReference>
<dbReference type="InterPro" id="IPR050708">
    <property type="entry name" value="T6SS_VgrG/RHS"/>
</dbReference>
<dbReference type="PANTHER" id="PTHR32305:SF11">
    <property type="entry name" value="TYPE VI SECRETION SYSTEM SPIKE PROTEIN VGRG3"/>
    <property type="match status" value="1"/>
</dbReference>
<dbReference type="Pfam" id="PF22178">
    <property type="entry name" value="Gp5_trimer_C"/>
    <property type="match status" value="1"/>
</dbReference>
<dbReference type="RefSeq" id="WP_016418224.1">
    <property type="nucleotide sequence ID" value="NZ_AUAB01000005.1"/>
</dbReference>
<dbReference type="SUPFAM" id="SSF69349">
    <property type="entry name" value="Phage fibre proteins"/>
    <property type="match status" value="1"/>
</dbReference>
<dbReference type="InterPro" id="IPR006531">
    <property type="entry name" value="Gp5/Vgr_OB"/>
</dbReference>
<dbReference type="AlphaFoldDB" id="S2KEM9"/>
<dbReference type="OrthoDB" id="9762420at2"/>
<dbReference type="InterPro" id="IPR054030">
    <property type="entry name" value="Gp5_Vgr_C"/>
</dbReference>
<comment type="similarity">
    <text evidence="1">Belongs to the VgrG protein family.</text>
</comment>
<evidence type="ECO:0000313" key="5">
    <source>
        <dbReference type="Proteomes" id="UP000014463"/>
    </source>
</evidence>
<dbReference type="Gene3D" id="3.55.50.10">
    <property type="entry name" value="Baseplate protein-like domains"/>
    <property type="match status" value="1"/>
</dbReference>
<dbReference type="Pfam" id="PF05954">
    <property type="entry name" value="Phage_GPD"/>
    <property type="match status" value="1"/>
</dbReference>
<dbReference type="SUPFAM" id="SSF69279">
    <property type="entry name" value="Phage tail proteins"/>
    <property type="match status" value="2"/>
</dbReference>
<dbReference type="Gene3D" id="4.10.220.110">
    <property type="match status" value="1"/>
</dbReference>
<dbReference type="SUPFAM" id="SSF69255">
    <property type="entry name" value="gp5 N-terminal domain-like"/>
    <property type="match status" value="1"/>
</dbReference>
<dbReference type="Pfam" id="PF04717">
    <property type="entry name" value="Phage_base_V"/>
    <property type="match status" value="1"/>
</dbReference>
<sequence length="690" mass="76517">MANHTGLQFTLQLAERDDLDLAVTEFILEEALSEPFELKVTFASRDGGLTSRDWLESSATLTIWQHGEVVRHVKGVVARFVRGDTGHRRTGYDIVIRPALWRLSLRHNSRIFENAPPLGVIQTLCEEHGITEVAFAVKREPETREYLTQYRESDLDFVKRLAAEEGIFFYFETAARGERLVFADDAQLLRHLGAKRYHARAGGSIPDARYLYRMRQASTVAPSSAVLKDYTFKNPAYAQLHEYQADGLDEHAQRSVYEHYDAPGRYKADVSGKPFTRVRLEALRRDAYIAEADSNLPDLLPGHRFLLTGHDVDEYNTDWQVVEVTHTGTQPQAVEEDAVTAAGHDTTRLSNELIMMPGDRTWRPEPRPRPRVDGPQVAHVVGPEGEEIHVDEYGRVRVLFPWNREGTASAWLRVSQGWAGGGYGMMAIPRIGHEVIVSHLDADPDQPIITGRTYHAVNLPPYALPEHKTRTIIRSKSHKSQGFNEIRLEDKNGGEEIWIHAQKDLNFLTLNDRREEIRHDSHLKVHHDRIAEVDHDDHLTVHGQQHRQIEGDDHARIGGTAHRHYGQALLAEAGEEVHVKAGHKVVLDAGAELTIQAGGSFVKLDPSGVTIVGPSVKINSGGSPGRGAGQAAQAAMLPGHVAPEAPALPGVTGHRLEQAAAVRSPIIEACQKPADGSACPLGERCPCGEG</sequence>
<accession>S2KEM9</accession>
<dbReference type="PANTHER" id="PTHR32305">
    <property type="match status" value="1"/>
</dbReference>
<name>S2KEM9_LITA3</name>
<reference evidence="4 5" key="1">
    <citation type="journal article" date="2013" name="Genome Announc.">
        <title>Draft genome sequence of the moderately halophilic gammaproteobacterium Halomonas anticariensis FP35.</title>
        <authorList>
            <person name="Tahrioui A."/>
            <person name="Quesada E."/>
            <person name="Llamas I."/>
        </authorList>
    </citation>
    <scope>NUCLEOTIDE SEQUENCE [LARGE SCALE GENOMIC DNA]</scope>
    <source>
        <strain evidence="5">DSM 16096 / CECT 5854 / LMG 22089 / FP35</strain>
    </source>
</reference>
<dbReference type="Proteomes" id="UP000014463">
    <property type="component" value="Unassembled WGS sequence"/>
</dbReference>
<dbReference type="STRING" id="1121939.L861_12655"/>
<dbReference type="eggNOG" id="COG3501">
    <property type="taxonomic scope" value="Bacteria"/>
</dbReference>
<dbReference type="PATRIC" id="fig|1121939.11.peg.3709"/>
<evidence type="ECO:0000259" key="3">
    <source>
        <dbReference type="Pfam" id="PF22178"/>
    </source>
</evidence>
<evidence type="ECO:0000256" key="1">
    <source>
        <dbReference type="ARBA" id="ARBA00005558"/>
    </source>
</evidence>
<organism evidence="4 5">
    <name type="scientific">Litchfieldella anticariensis (strain DSM 16096 / CECT 5854 / CIP 108499 / LMG 22089 / FP35)</name>
    <name type="common">Halomonas anticariensis</name>
    <dbReference type="NCBI Taxonomy" id="1121939"/>
    <lineage>
        <taxon>Bacteria</taxon>
        <taxon>Pseudomonadati</taxon>
        <taxon>Pseudomonadota</taxon>
        <taxon>Gammaproteobacteria</taxon>
        <taxon>Oceanospirillales</taxon>
        <taxon>Halomonadaceae</taxon>
        <taxon>Litchfieldella</taxon>
    </lineage>
</organism>
<evidence type="ECO:0000313" key="4">
    <source>
        <dbReference type="EMBL" id="EPC00637.1"/>
    </source>
</evidence>
<dbReference type="InterPro" id="IPR006533">
    <property type="entry name" value="T6SS_Vgr_RhsGE"/>
</dbReference>
<dbReference type="Gene3D" id="2.40.50.230">
    <property type="entry name" value="Gp5 N-terminal domain"/>
    <property type="match status" value="1"/>
</dbReference>
<evidence type="ECO:0000259" key="2">
    <source>
        <dbReference type="Pfam" id="PF04717"/>
    </source>
</evidence>
<dbReference type="InterPro" id="IPR037026">
    <property type="entry name" value="Vgr_OB-fold_dom_sf"/>
</dbReference>
<comment type="caution">
    <text evidence="4">The sequence shown here is derived from an EMBL/GenBank/DDBJ whole genome shotgun (WGS) entry which is preliminary data.</text>
</comment>
<dbReference type="Gene3D" id="2.30.110.50">
    <property type="match status" value="1"/>
</dbReference>
<dbReference type="EMBL" id="ASTJ01000039">
    <property type="protein sequence ID" value="EPC00637.1"/>
    <property type="molecule type" value="Genomic_DNA"/>
</dbReference>
<gene>
    <name evidence="4" type="ORF">L861_12655</name>
</gene>
<dbReference type="NCBIfam" id="TIGR01646">
    <property type="entry name" value="vgr_GE"/>
    <property type="match status" value="1"/>
</dbReference>
<dbReference type="InterPro" id="IPR017847">
    <property type="entry name" value="T6SS_RhsGE_Vgr_subset"/>
</dbReference>
<feature type="domain" description="Gp5/Type VI secretion system Vgr protein OB-fold" evidence="2">
    <location>
        <begin position="391"/>
        <end position="454"/>
    </location>
</feature>
<keyword evidence="5" id="KW-1185">Reference proteome</keyword>
<proteinExistence type="inferred from homology"/>